<protein>
    <recommendedName>
        <fullName evidence="6 7">Methionine aminopeptidase</fullName>
        <shortName evidence="6">MAP</shortName>
        <shortName evidence="6">MetAP</shortName>
        <ecNumber evidence="6 7">3.4.11.18</ecNumber>
    </recommendedName>
    <alternativeName>
        <fullName evidence="6">Peptidase M</fullName>
    </alternativeName>
</protein>
<dbReference type="RefSeq" id="WP_185693926.1">
    <property type="nucleotide sequence ID" value="NZ_JACHVA010000126.1"/>
</dbReference>
<dbReference type="InterPro" id="IPR036005">
    <property type="entry name" value="Creatinase/aminopeptidase-like"/>
</dbReference>
<evidence type="ECO:0000256" key="3">
    <source>
        <dbReference type="ARBA" id="ARBA00022670"/>
    </source>
</evidence>
<comment type="similarity">
    <text evidence="6">Belongs to the peptidase M24A family. Methionine aminopeptidase type 1 subfamily.</text>
</comment>
<dbReference type="PROSITE" id="PS00680">
    <property type="entry name" value="MAP_1"/>
    <property type="match status" value="1"/>
</dbReference>
<feature type="binding site" evidence="6">
    <location>
        <position position="107"/>
    </location>
    <ligand>
        <name>a divalent metal cation</name>
        <dbReference type="ChEBI" id="CHEBI:60240"/>
        <label>1</label>
    </ligand>
</feature>
<dbReference type="InterPro" id="IPR002467">
    <property type="entry name" value="Pept_M24A_MAP1"/>
</dbReference>
<dbReference type="PANTHER" id="PTHR43330">
    <property type="entry name" value="METHIONINE AMINOPEPTIDASE"/>
    <property type="match status" value="1"/>
</dbReference>
<dbReference type="PANTHER" id="PTHR43330:SF27">
    <property type="entry name" value="METHIONINE AMINOPEPTIDASE"/>
    <property type="match status" value="1"/>
</dbReference>
<dbReference type="Gene3D" id="3.90.230.10">
    <property type="entry name" value="Creatinase/methionine aminopeptidase superfamily"/>
    <property type="match status" value="1"/>
</dbReference>
<evidence type="ECO:0000259" key="8">
    <source>
        <dbReference type="Pfam" id="PF00557"/>
    </source>
</evidence>
<comment type="function">
    <text evidence="1 6">Removes the N-terminal methionine from nascent proteins. The N-terminal methionine is often cleaved when the second residue in the primary sequence is small and uncharged (Met-Ala-, Cys, Gly, Pro, Ser, Thr, or Val). Requires deformylation of the N(alpha)-formylated initiator methionine before it can be hydrolyzed.</text>
</comment>
<gene>
    <name evidence="6 9" type="primary">map</name>
    <name evidence="9" type="ORF">H5P30_16045</name>
</gene>
<dbReference type="InterPro" id="IPR001714">
    <property type="entry name" value="Pept_M24_MAP"/>
</dbReference>
<dbReference type="GO" id="GO:0004239">
    <property type="term" value="F:initiator methionyl aminopeptidase activity"/>
    <property type="evidence" value="ECO:0007669"/>
    <property type="project" value="UniProtKB-UniRule"/>
</dbReference>
<dbReference type="GO" id="GO:0070006">
    <property type="term" value="F:metalloaminopeptidase activity"/>
    <property type="evidence" value="ECO:0007669"/>
    <property type="project" value="UniProtKB-UniRule"/>
</dbReference>
<dbReference type="PRINTS" id="PR00599">
    <property type="entry name" value="MAPEPTIDASE"/>
</dbReference>
<evidence type="ECO:0000256" key="1">
    <source>
        <dbReference type="ARBA" id="ARBA00002521"/>
    </source>
</evidence>
<keyword evidence="2 6" id="KW-0031">Aminopeptidase</keyword>
<dbReference type="Proteomes" id="UP000525652">
    <property type="component" value="Unassembled WGS sequence"/>
</dbReference>
<comment type="cofactor">
    <cofactor evidence="6">
        <name>Co(2+)</name>
        <dbReference type="ChEBI" id="CHEBI:48828"/>
    </cofactor>
    <cofactor evidence="6">
        <name>Zn(2+)</name>
        <dbReference type="ChEBI" id="CHEBI:29105"/>
    </cofactor>
    <cofactor evidence="6">
        <name>Mn(2+)</name>
        <dbReference type="ChEBI" id="CHEBI:29035"/>
    </cofactor>
    <cofactor evidence="6">
        <name>Fe(2+)</name>
        <dbReference type="ChEBI" id="CHEBI:29033"/>
    </cofactor>
    <text evidence="6">Binds 2 divalent metal cations per subunit. Has a high-affinity and a low affinity metal-binding site. The true nature of the physiological cofactor is under debate. The enzyme is active with cobalt, zinc, manganese or divalent iron ions. Most likely, methionine aminopeptidases function as mononuclear Fe(2+)-metalloproteases under physiological conditions, and the catalytically relevant metal-binding site has been assigned to the histidine-containing high-affinity site.</text>
</comment>
<dbReference type="NCBIfam" id="TIGR00500">
    <property type="entry name" value="met_pdase_I"/>
    <property type="match status" value="1"/>
</dbReference>
<dbReference type="SUPFAM" id="SSF55920">
    <property type="entry name" value="Creatinase/aminopeptidase"/>
    <property type="match status" value="1"/>
</dbReference>
<dbReference type="InterPro" id="IPR000994">
    <property type="entry name" value="Pept_M24"/>
</dbReference>
<sequence>MLSEKEIPVLREACQIAARVLEEMCEFVEAGMNTYDLDQFGKKRLAEYGAESACYQYRVRDLVFPSHTCLSVNDEIVHGIGRLDRQISEGDIIAVDVCVRYRGMIGDNARTVLIGKGKPEDEKLLAVTRTALERGIAEAIVGNRVGEISHAVQTYVEKNGFSVVRDFVGHGVGESMHEEPQIPNFGRRRSGPKLVPGMALAIEPMVNAGTHKVEMLGDGWTAVTKDRKRSAHFEHTVLVTPEGPEILTVA</sequence>
<feature type="binding site" evidence="6">
    <location>
        <position position="78"/>
    </location>
    <ligand>
        <name>substrate</name>
    </ligand>
</feature>
<comment type="subunit">
    <text evidence="6">Monomer.</text>
</comment>
<dbReference type="Pfam" id="PF00557">
    <property type="entry name" value="Peptidase_M24"/>
    <property type="match status" value="1"/>
</dbReference>
<keyword evidence="10" id="KW-1185">Reference proteome</keyword>
<name>A0A7X1B0N8_9BACT</name>
<comment type="catalytic activity">
    <reaction evidence="6 7">
        <text>Release of N-terminal amino acids, preferentially methionine, from peptides and arylamides.</text>
        <dbReference type="EC" id="3.4.11.18"/>
    </reaction>
</comment>
<keyword evidence="4 6" id="KW-0479">Metal-binding</keyword>
<keyword evidence="3 6" id="KW-0645">Protease</keyword>
<dbReference type="AlphaFoldDB" id="A0A7X1B0N8"/>
<comment type="caution">
    <text evidence="9">The sequence shown here is derived from an EMBL/GenBank/DDBJ whole genome shotgun (WGS) entry which is preliminary data.</text>
</comment>
<accession>A0A7X1B0N8</accession>
<dbReference type="GO" id="GO:0046872">
    <property type="term" value="F:metal ion binding"/>
    <property type="evidence" value="ECO:0007669"/>
    <property type="project" value="UniProtKB-UniRule"/>
</dbReference>
<feature type="binding site" evidence="6">
    <location>
        <position position="107"/>
    </location>
    <ligand>
        <name>a divalent metal cation</name>
        <dbReference type="ChEBI" id="CHEBI:60240"/>
        <label>2</label>
        <note>catalytic</note>
    </ligand>
</feature>
<evidence type="ECO:0000313" key="9">
    <source>
        <dbReference type="EMBL" id="MBC2603294.1"/>
    </source>
</evidence>
<dbReference type="EMBL" id="JACHVA010000126">
    <property type="protein sequence ID" value="MBC2603294.1"/>
    <property type="molecule type" value="Genomic_DNA"/>
</dbReference>
<evidence type="ECO:0000256" key="7">
    <source>
        <dbReference type="RuleBase" id="RU003653"/>
    </source>
</evidence>
<feature type="binding site" evidence="6">
    <location>
        <position position="203"/>
    </location>
    <ligand>
        <name>a divalent metal cation</name>
        <dbReference type="ChEBI" id="CHEBI:60240"/>
        <label>2</label>
        <note>catalytic</note>
    </ligand>
</feature>
<organism evidence="9 10">
    <name type="scientific">Puniceicoccus vermicola</name>
    <dbReference type="NCBI Taxonomy" id="388746"/>
    <lineage>
        <taxon>Bacteria</taxon>
        <taxon>Pseudomonadati</taxon>
        <taxon>Verrucomicrobiota</taxon>
        <taxon>Opitutia</taxon>
        <taxon>Puniceicoccales</taxon>
        <taxon>Puniceicoccaceae</taxon>
        <taxon>Puniceicoccus</taxon>
    </lineage>
</organism>
<feature type="binding site" evidence="6">
    <location>
        <position position="96"/>
    </location>
    <ligand>
        <name>a divalent metal cation</name>
        <dbReference type="ChEBI" id="CHEBI:60240"/>
        <label>1</label>
    </ligand>
</feature>
<proteinExistence type="inferred from homology"/>
<evidence type="ECO:0000256" key="4">
    <source>
        <dbReference type="ARBA" id="ARBA00022723"/>
    </source>
</evidence>
<dbReference type="EC" id="3.4.11.18" evidence="6 7"/>
<evidence type="ECO:0000256" key="6">
    <source>
        <dbReference type="HAMAP-Rule" id="MF_01974"/>
    </source>
</evidence>
<reference evidence="9 10" key="1">
    <citation type="submission" date="2020-07" db="EMBL/GenBank/DDBJ databases">
        <authorList>
            <person name="Feng X."/>
        </authorList>
    </citation>
    <scope>NUCLEOTIDE SEQUENCE [LARGE SCALE GENOMIC DNA]</scope>
    <source>
        <strain evidence="9 10">JCM14086</strain>
    </source>
</reference>
<keyword evidence="5 6" id="KW-0378">Hydrolase</keyword>
<feature type="binding site" evidence="6">
    <location>
        <position position="234"/>
    </location>
    <ligand>
        <name>a divalent metal cation</name>
        <dbReference type="ChEBI" id="CHEBI:60240"/>
        <label>1</label>
    </ligand>
</feature>
<dbReference type="CDD" id="cd01086">
    <property type="entry name" value="MetAP1"/>
    <property type="match status" value="1"/>
</dbReference>
<evidence type="ECO:0000256" key="2">
    <source>
        <dbReference type="ARBA" id="ARBA00022438"/>
    </source>
</evidence>
<dbReference type="GO" id="GO:0005829">
    <property type="term" value="C:cytosol"/>
    <property type="evidence" value="ECO:0007669"/>
    <property type="project" value="TreeGrafter"/>
</dbReference>
<evidence type="ECO:0000313" key="10">
    <source>
        <dbReference type="Proteomes" id="UP000525652"/>
    </source>
</evidence>
<dbReference type="HAMAP" id="MF_01974">
    <property type="entry name" value="MetAP_1"/>
    <property type="match status" value="1"/>
</dbReference>
<evidence type="ECO:0000256" key="5">
    <source>
        <dbReference type="ARBA" id="ARBA00022801"/>
    </source>
</evidence>
<feature type="binding site" evidence="6">
    <location>
        <position position="170"/>
    </location>
    <ligand>
        <name>a divalent metal cation</name>
        <dbReference type="ChEBI" id="CHEBI:60240"/>
        <label>2</label>
        <note>catalytic</note>
    </ligand>
</feature>
<dbReference type="GO" id="GO:0006508">
    <property type="term" value="P:proteolysis"/>
    <property type="evidence" value="ECO:0007669"/>
    <property type="project" value="UniProtKB-KW"/>
</dbReference>
<feature type="domain" description="Peptidase M24" evidence="8">
    <location>
        <begin position="10"/>
        <end position="241"/>
    </location>
</feature>
<feature type="binding site" evidence="6">
    <location>
        <position position="234"/>
    </location>
    <ligand>
        <name>a divalent metal cation</name>
        <dbReference type="ChEBI" id="CHEBI:60240"/>
        <label>2</label>
        <note>catalytic</note>
    </ligand>
</feature>
<feature type="binding site" evidence="6">
    <location>
        <position position="177"/>
    </location>
    <ligand>
        <name>substrate</name>
    </ligand>
</feature>